<evidence type="ECO:0000256" key="4">
    <source>
        <dbReference type="ARBA" id="ARBA00022475"/>
    </source>
</evidence>
<dbReference type="BioCyc" id="SESP1179773:BN6_RS34105-MONOMER"/>
<proteinExistence type="inferred from homology"/>
<evidence type="ECO:0000259" key="9">
    <source>
        <dbReference type="PROSITE" id="PS50928"/>
    </source>
</evidence>
<keyword evidence="5 8" id="KW-0812">Transmembrane</keyword>
<evidence type="ECO:0000313" key="11">
    <source>
        <dbReference type="Proteomes" id="UP000006281"/>
    </source>
</evidence>
<dbReference type="GO" id="GO:0055085">
    <property type="term" value="P:transmembrane transport"/>
    <property type="evidence" value="ECO:0007669"/>
    <property type="project" value="InterPro"/>
</dbReference>
<dbReference type="AlphaFoldDB" id="K0KBV1"/>
<feature type="transmembrane region" description="Helical" evidence="8">
    <location>
        <begin position="236"/>
        <end position="257"/>
    </location>
</feature>
<feature type="transmembrane region" description="Helical" evidence="8">
    <location>
        <begin position="49"/>
        <end position="73"/>
    </location>
</feature>
<dbReference type="HOGENOM" id="CLU_016047_18_3_11"/>
<keyword evidence="4" id="KW-1003">Cell membrane</keyword>
<dbReference type="PANTHER" id="PTHR42929:SF1">
    <property type="entry name" value="INNER MEMBRANE ABC TRANSPORTER PERMEASE PROTEIN YDCU-RELATED"/>
    <property type="match status" value="1"/>
</dbReference>
<feature type="domain" description="ABC transmembrane type-1" evidence="9">
    <location>
        <begin position="104"/>
        <end position="309"/>
    </location>
</feature>
<feature type="transmembrane region" description="Helical" evidence="8">
    <location>
        <begin position="288"/>
        <end position="308"/>
    </location>
</feature>
<dbReference type="PANTHER" id="PTHR42929">
    <property type="entry name" value="INNER MEMBRANE ABC TRANSPORTER PERMEASE PROTEIN YDCU-RELATED-RELATED"/>
    <property type="match status" value="1"/>
</dbReference>
<dbReference type="Gene3D" id="1.10.3720.10">
    <property type="entry name" value="MetI-like"/>
    <property type="match status" value="1"/>
</dbReference>
<sequence length="317" mass="34026">MVEHFVGVLGEVHDGRYIGVRSVRVGIPEVASCALVLESRRRWLVATGLLAPTGLWLGVFLLAPLALVVQFSFATRDTGVARAVLPWTAQAYLTALDPAFLPIFGRTLAYAGATTALCLLLGFPLAWFIARHGGRYRTVLLAAVLVPFWSSHLARIYAWKALLDGDGLVNRLLGAVGLDRPGGFLLTDGAVVLGLTYGFLPFMVLPLYVACERFDHRQVEASYDLGHGRVSTFRRVVLPGVFPGVLAGALLVLVPAAGDFVTPRLLGGVDQSTFGSVIDDQFRGGNNWPLGSAMAVLLLVLVAVVLVLRGRRGEDVL</sequence>
<dbReference type="CDD" id="cd06261">
    <property type="entry name" value="TM_PBP2"/>
    <property type="match status" value="1"/>
</dbReference>
<feature type="transmembrane region" description="Helical" evidence="8">
    <location>
        <begin position="190"/>
        <end position="210"/>
    </location>
</feature>
<comment type="similarity">
    <text evidence="2">Belongs to the binding-protein-dependent transport system permease family. CysTW subfamily.</text>
</comment>
<dbReference type="eggNOG" id="COG1176">
    <property type="taxonomic scope" value="Bacteria"/>
</dbReference>
<dbReference type="KEGG" id="sesp:BN6_70690"/>
<evidence type="ECO:0000256" key="8">
    <source>
        <dbReference type="RuleBase" id="RU363032"/>
    </source>
</evidence>
<evidence type="ECO:0000256" key="3">
    <source>
        <dbReference type="ARBA" id="ARBA00022448"/>
    </source>
</evidence>
<feature type="transmembrane region" description="Helical" evidence="8">
    <location>
        <begin position="139"/>
        <end position="158"/>
    </location>
</feature>
<dbReference type="InterPro" id="IPR000515">
    <property type="entry name" value="MetI-like"/>
</dbReference>
<evidence type="ECO:0000256" key="2">
    <source>
        <dbReference type="ARBA" id="ARBA00007069"/>
    </source>
</evidence>
<protein>
    <submittedName>
        <fullName evidence="10">ABC-type transporter, permease subunit</fullName>
    </submittedName>
</protein>
<reference evidence="10 11" key="1">
    <citation type="journal article" date="2012" name="BMC Genomics">
        <title>Complete genome sequence of Saccharothrix espanaensis DSM 44229T and comparison to the other completely sequenced Pseudonocardiaceae.</title>
        <authorList>
            <person name="Strobel T."/>
            <person name="Al-Dilaimi A."/>
            <person name="Blom J."/>
            <person name="Gessner A."/>
            <person name="Kalinowski J."/>
            <person name="Luzhetska M."/>
            <person name="Puhler A."/>
            <person name="Szczepanowski R."/>
            <person name="Bechthold A."/>
            <person name="Ruckert C."/>
        </authorList>
    </citation>
    <scope>NUCLEOTIDE SEQUENCE [LARGE SCALE GENOMIC DNA]</scope>
    <source>
        <strain evidence="11">ATCC 51144 / DSM 44229 / JCM 9112 / NBRC 15066 / NRRL 15764</strain>
    </source>
</reference>
<dbReference type="InterPro" id="IPR035906">
    <property type="entry name" value="MetI-like_sf"/>
</dbReference>
<dbReference type="Pfam" id="PF00528">
    <property type="entry name" value="BPD_transp_1"/>
    <property type="match status" value="1"/>
</dbReference>
<dbReference type="EMBL" id="HE804045">
    <property type="protein sequence ID" value="CCH34304.1"/>
    <property type="molecule type" value="Genomic_DNA"/>
</dbReference>
<keyword evidence="6 8" id="KW-1133">Transmembrane helix</keyword>
<accession>K0KBV1</accession>
<evidence type="ECO:0000313" key="10">
    <source>
        <dbReference type="EMBL" id="CCH34304.1"/>
    </source>
</evidence>
<evidence type="ECO:0000256" key="5">
    <source>
        <dbReference type="ARBA" id="ARBA00022692"/>
    </source>
</evidence>
<keyword evidence="3 8" id="KW-0813">Transport</keyword>
<gene>
    <name evidence="10" type="ordered locus">BN6_70690</name>
</gene>
<dbReference type="PROSITE" id="PS50928">
    <property type="entry name" value="ABC_TM1"/>
    <property type="match status" value="1"/>
</dbReference>
<dbReference type="STRING" id="1179773.BN6_70690"/>
<dbReference type="PATRIC" id="fig|1179773.3.peg.7143"/>
<keyword evidence="7 8" id="KW-0472">Membrane</keyword>
<evidence type="ECO:0000256" key="1">
    <source>
        <dbReference type="ARBA" id="ARBA00004651"/>
    </source>
</evidence>
<dbReference type="GO" id="GO:0005886">
    <property type="term" value="C:plasma membrane"/>
    <property type="evidence" value="ECO:0007669"/>
    <property type="project" value="UniProtKB-SubCell"/>
</dbReference>
<organism evidence="10 11">
    <name type="scientific">Saccharothrix espanaensis (strain ATCC 51144 / DSM 44229 / JCM 9112 / NBRC 15066 / NRRL 15764)</name>
    <dbReference type="NCBI Taxonomy" id="1179773"/>
    <lineage>
        <taxon>Bacteria</taxon>
        <taxon>Bacillati</taxon>
        <taxon>Actinomycetota</taxon>
        <taxon>Actinomycetes</taxon>
        <taxon>Pseudonocardiales</taxon>
        <taxon>Pseudonocardiaceae</taxon>
        <taxon>Saccharothrix</taxon>
    </lineage>
</organism>
<dbReference type="SUPFAM" id="SSF161098">
    <property type="entry name" value="MetI-like"/>
    <property type="match status" value="1"/>
</dbReference>
<comment type="subcellular location">
    <subcellularLocation>
        <location evidence="1 8">Cell membrane</location>
        <topology evidence="1 8">Multi-pass membrane protein</topology>
    </subcellularLocation>
</comment>
<feature type="transmembrane region" description="Helical" evidence="8">
    <location>
        <begin position="108"/>
        <end position="130"/>
    </location>
</feature>
<keyword evidence="11" id="KW-1185">Reference proteome</keyword>
<evidence type="ECO:0000256" key="7">
    <source>
        <dbReference type="ARBA" id="ARBA00023136"/>
    </source>
</evidence>
<dbReference type="Proteomes" id="UP000006281">
    <property type="component" value="Chromosome"/>
</dbReference>
<name>K0KBV1_SACES</name>
<evidence type="ECO:0000256" key="6">
    <source>
        <dbReference type="ARBA" id="ARBA00022989"/>
    </source>
</evidence>